<name>D0LSA1_HALO1</name>
<dbReference type="Proteomes" id="UP000001880">
    <property type="component" value="Chromosome"/>
</dbReference>
<dbReference type="Pfam" id="PF06505">
    <property type="entry name" value="XylR_N"/>
    <property type="match status" value="1"/>
</dbReference>
<evidence type="ECO:0000256" key="1">
    <source>
        <dbReference type="ARBA" id="ARBA00022741"/>
    </source>
</evidence>
<dbReference type="PANTHER" id="PTHR32071">
    <property type="entry name" value="TRANSCRIPTIONAL REGULATORY PROTEIN"/>
    <property type="match status" value="1"/>
</dbReference>
<dbReference type="Gene3D" id="1.10.8.60">
    <property type="match status" value="1"/>
</dbReference>
<reference evidence="8 9" key="1">
    <citation type="journal article" date="2010" name="Stand. Genomic Sci.">
        <title>Complete genome sequence of Haliangium ochraceum type strain (SMP-2).</title>
        <authorList>
            <consortium name="US DOE Joint Genome Institute (JGI-PGF)"/>
            <person name="Ivanova N."/>
            <person name="Daum C."/>
            <person name="Lang E."/>
            <person name="Abt B."/>
            <person name="Kopitz M."/>
            <person name="Saunders E."/>
            <person name="Lapidus A."/>
            <person name="Lucas S."/>
            <person name="Glavina Del Rio T."/>
            <person name="Nolan M."/>
            <person name="Tice H."/>
            <person name="Copeland A."/>
            <person name="Cheng J.F."/>
            <person name="Chen F."/>
            <person name="Bruce D."/>
            <person name="Goodwin L."/>
            <person name="Pitluck S."/>
            <person name="Mavromatis K."/>
            <person name="Pati A."/>
            <person name="Mikhailova N."/>
            <person name="Chen A."/>
            <person name="Palaniappan K."/>
            <person name="Land M."/>
            <person name="Hauser L."/>
            <person name="Chang Y.J."/>
            <person name="Jeffries C.D."/>
            <person name="Detter J.C."/>
            <person name="Brettin T."/>
            <person name="Rohde M."/>
            <person name="Goker M."/>
            <person name="Bristow J."/>
            <person name="Markowitz V."/>
            <person name="Eisen J.A."/>
            <person name="Hugenholtz P."/>
            <person name="Kyrpides N.C."/>
            <person name="Klenk H.P."/>
        </authorList>
    </citation>
    <scope>NUCLEOTIDE SEQUENCE [LARGE SCALE GENOMIC DNA]</scope>
    <source>
        <strain evidence="9">DSM 14365 / CIP 107738 / JCM 11303 / AJ 13395 / SMP-2</strain>
    </source>
</reference>
<dbReference type="Pfam" id="PF02954">
    <property type="entry name" value="HTH_8"/>
    <property type="match status" value="1"/>
</dbReference>
<dbReference type="STRING" id="502025.Hoch_3095"/>
<evidence type="ECO:0000313" key="9">
    <source>
        <dbReference type="Proteomes" id="UP000001880"/>
    </source>
</evidence>
<evidence type="ECO:0000256" key="4">
    <source>
        <dbReference type="ARBA" id="ARBA00023163"/>
    </source>
</evidence>
<dbReference type="InterPro" id="IPR010523">
    <property type="entry name" value="XylR_N"/>
</dbReference>
<dbReference type="InterPro" id="IPR002197">
    <property type="entry name" value="HTH_Fis"/>
</dbReference>
<dbReference type="Pfam" id="PF00158">
    <property type="entry name" value="Sigma54_activat"/>
    <property type="match status" value="1"/>
</dbReference>
<dbReference type="GO" id="GO:0043565">
    <property type="term" value="F:sequence-specific DNA binding"/>
    <property type="evidence" value="ECO:0007669"/>
    <property type="project" value="InterPro"/>
</dbReference>
<dbReference type="eggNOG" id="COG1719">
    <property type="taxonomic scope" value="Bacteria"/>
</dbReference>
<dbReference type="Gene3D" id="1.10.10.60">
    <property type="entry name" value="Homeodomain-like"/>
    <property type="match status" value="1"/>
</dbReference>
<keyword evidence="1" id="KW-0547">Nucleotide-binding</keyword>
<dbReference type="GO" id="GO:0005524">
    <property type="term" value="F:ATP binding"/>
    <property type="evidence" value="ECO:0007669"/>
    <property type="project" value="UniProtKB-KW"/>
</dbReference>
<evidence type="ECO:0000256" key="2">
    <source>
        <dbReference type="ARBA" id="ARBA00022840"/>
    </source>
</evidence>
<keyword evidence="2" id="KW-0067">ATP-binding</keyword>
<dbReference type="AlphaFoldDB" id="D0LSA1"/>
<dbReference type="RefSeq" id="WP_012828200.1">
    <property type="nucleotide sequence ID" value="NC_013440.1"/>
</dbReference>
<dbReference type="InterPro" id="IPR027417">
    <property type="entry name" value="P-loop_NTPase"/>
</dbReference>
<dbReference type="CDD" id="cd00009">
    <property type="entry name" value="AAA"/>
    <property type="match status" value="1"/>
</dbReference>
<dbReference type="SMART" id="SM00989">
    <property type="entry name" value="V4R"/>
    <property type="match status" value="1"/>
</dbReference>
<dbReference type="InterPro" id="IPR024096">
    <property type="entry name" value="NO_sig/Golgi_transp_ligand-bd"/>
</dbReference>
<feature type="region of interest" description="Disordered" evidence="6">
    <location>
        <begin position="480"/>
        <end position="507"/>
    </location>
</feature>
<dbReference type="InterPro" id="IPR002078">
    <property type="entry name" value="Sigma_54_int"/>
</dbReference>
<dbReference type="eggNOG" id="COG3829">
    <property type="taxonomic scope" value="Bacteria"/>
</dbReference>
<dbReference type="SUPFAM" id="SSF111126">
    <property type="entry name" value="Ligand-binding domain in the NO signalling and Golgi transport"/>
    <property type="match status" value="1"/>
</dbReference>
<proteinExistence type="predicted"/>
<dbReference type="SUPFAM" id="SSF52540">
    <property type="entry name" value="P-loop containing nucleoside triphosphate hydrolases"/>
    <property type="match status" value="1"/>
</dbReference>
<keyword evidence="5" id="KW-0175">Coiled coil</keyword>
<keyword evidence="9" id="KW-1185">Reference proteome</keyword>
<accession>D0LSA1</accession>
<evidence type="ECO:0000259" key="7">
    <source>
        <dbReference type="PROSITE" id="PS50045"/>
    </source>
</evidence>
<dbReference type="InterPro" id="IPR004096">
    <property type="entry name" value="V4R"/>
</dbReference>
<dbReference type="Gene3D" id="3.30.1380.20">
    <property type="entry name" value="Trafficking protein particle complex subunit 3"/>
    <property type="match status" value="1"/>
</dbReference>
<dbReference type="PROSITE" id="PS50045">
    <property type="entry name" value="SIGMA54_INTERACT_4"/>
    <property type="match status" value="1"/>
</dbReference>
<dbReference type="InterPro" id="IPR003593">
    <property type="entry name" value="AAA+_ATPase"/>
</dbReference>
<evidence type="ECO:0000313" key="8">
    <source>
        <dbReference type="EMBL" id="ACY15600.1"/>
    </source>
</evidence>
<feature type="compositionally biased region" description="Low complexity" evidence="6">
    <location>
        <begin position="493"/>
        <end position="507"/>
    </location>
</feature>
<dbReference type="Pfam" id="PF25601">
    <property type="entry name" value="AAA_lid_14"/>
    <property type="match status" value="1"/>
</dbReference>
<dbReference type="KEGG" id="hoh:Hoch_3095"/>
<evidence type="ECO:0000256" key="6">
    <source>
        <dbReference type="SAM" id="MobiDB-lite"/>
    </source>
</evidence>
<dbReference type="SUPFAM" id="SSF46689">
    <property type="entry name" value="Homeodomain-like"/>
    <property type="match status" value="1"/>
</dbReference>
<dbReference type="SMART" id="SM00382">
    <property type="entry name" value="AAA"/>
    <property type="match status" value="1"/>
</dbReference>
<evidence type="ECO:0000256" key="3">
    <source>
        <dbReference type="ARBA" id="ARBA00023015"/>
    </source>
</evidence>
<dbReference type="InterPro" id="IPR009057">
    <property type="entry name" value="Homeodomain-like_sf"/>
</dbReference>
<feature type="coiled-coil region" evidence="5">
    <location>
        <begin position="193"/>
        <end position="220"/>
    </location>
</feature>
<dbReference type="HOGENOM" id="CLU_000445_119_2_7"/>
<dbReference type="Pfam" id="PF02830">
    <property type="entry name" value="V4R"/>
    <property type="match status" value="1"/>
</dbReference>
<dbReference type="FunFam" id="3.40.50.300:FF:000006">
    <property type="entry name" value="DNA-binding transcriptional regulator NtrC"/>
    <property type="match status" value="1"/>
</dbReference>
<keyword evidence="4" id="KW-0804">Transcription</keyword>
<protein>
    <submittedName>
        <fullName evidence="8">Sigma54 specific transcriptional regulator, Fis family</fullName>
    </submittedName>
</protein>
<dbReference type="InterPro" id="IPR058031">
    <property type="entry name" value="AAA_lid_NorR"/>
</dbReference>
<dbReference type="EMBL" id="CP001804">
    <property type="protein sequence ID" value="ACY15600.1"/>
    <property type="molecule type" value="Genomic_DNA"/>
</dbReference>
<dbReference type="PRINTS" id="PR01590">
    <property type="entry name" value="HTHFIS"/>
</dbReference>
<sequence>MRAIDLRIADLLELDPGGGVYRFGGQRVLLLDAVALGLLRKQLVEAFGQHAARGLLTRLGYSHGWRAAEALRDTIAWDDEREWRIAGGRIHRLQGLVRFEPVPGDRANTLAQAVWHDSYEAEQHLLHVGRSSEPVCWSLCGYASGYLSRVVGQSVYAVEESCAGCGDAVCRMVARTEAQWGADIEPHLAYYERDCLDASLHSLRDAVRKLERRLRSQRRALGADAEVLESGGVVARSRAMRRVLELCRRVAAVDATALVHGESGVGKERVARYIHDHSQRAAGPFIAINCGAIPEPLLESELFGHAKGAFSGASSDRVGLFEAATGGTLLLDEIGDVPAAMQVRLLRVLQEREVRRVGESRPRPIDVRVLAATHRDLRAEVAAGRFREDLLFRLCVLEIEIPPLRERPDDILPLARMKLLDTATRYRREVRDFTPEVAKWLIAHPWPGNVRDLHNVIERAVVFAESACIELADLQLGAGAASADSPADPGPDSPIAAGGPQASARTDAEADAAIATPAGATLAEVERAHILATLAACGGNRSEAARRLGIGAATLFRKLKRYGVPGPRQDHAKPA</sequence>
<dbReference type="OrthoDB" id="9814761at2"/>
<dbReference type="Gene3D" id="3.40.50.300">
    <property type="entry name" value="P-loop containing nucleotide triphosphate hydrolases"/>
    <property type="match status" value="1"/>
</dbReference>
<keyword evidence="3" id="KW-0805">Transcription regulation</keyword>
<evidence type="ECO:0000256" key="5">
    <source>
        <dbReference type="SAM" id="Coils"/>
    </source>
</evidence>
<dbReference type="GO" id="GO:0006355">
    <property type="term" value="P:regulation of DNA-templated transcription"/>
    <property type="evidence" value="ECO:0007669"/>
    <property type="project" value="InterPro"/>
</dbReference>
<gene>
    <name evidence="8" type="ordered locus">Hoch_3095</name>
</gene>
<organism evidence="8 9">
    <name type="scientific">Haliangium ochraceum (strain DSM 14365 / JCM 11303 / SMP-2)</name>
    <dbReference type="NCBI Taxonomy" id="502025"/>
    <lineage>
        <taxon>Bacteria</taxon>
        <taxon>Pseudomonadati</taxon>
        <taxon>Myxococcota</taxon>
        <taxon>Polyangia</taxon>
        <taxon>Haliangiales</taxon>
        <taxon>Kofleriaceae</taxon>
        <taxon>Haliangium</taxon>
    </lineage>
</organism>
<feature type="domain" description="Sigma-54 factor interaction" evidence="7">
    <location>
        <begin position="233"/>
        <end position="462"/>
    </location>
</feature>